<evidence type="ECO:0000256" key="4">
    <source>
        <dbReference type="ARBA" id="ARBA00024200"/>
    </source>
</evidence>
<dbReference type="InterPro" id="IPR012675">
    <property type="entry name" value="Beta-grasp_dom_sf"/>
</dbReference>
<dbReference type="OrthoDB" id="9801945at2"/>
<dbReference type="InterPro" id="IPR016155">
    <property type="entry name" value="Mopterin_synth/thiamin_S_b"/>
</dbReference>
<evidence type="ECO:0000256" key="12">
    <source>
        <dbReference type="ARBA" id="ARBA00078992"/>
    </source>
</evidence>
<evidence type="ECO:0000256" key="9">
    <source>
        <dbReference type="ARBA" id="ARBA00076711"/>
    </source>
</evidence>
<dbReference type="GO" id="GO:1990133">
    <property type="term" value="C:molybdopterin adenylyltransferase complex"/>
    <property type="evidence" value="ECO:0007669"/>
    <property type="project" value="TreeGrafter"/>
</dbReference>
<comment type="function">
    <text evidence="6">Involved in sulfur transfer in the conversion of molybdopterin precursor Z to molybdopterin.</text>
</comment>
<organism evidence="13 14">
    <name type="scientific">Halalkalibacter wakoensis JCM 9140</name>
    <dbReference type="NCBI Taxonomy" id="1236970"/>
    <lineage>
        <taxon>Bacteria</taxon>
        <taxon>Bacillati</taxon>
        <taxon>Bacillota</taxon>
        <taxon>Bacilli</taxon>
        <taxon>Bacillales</taxon>
        <taxon>Bacillaceae</taxon>
        <taxon>Halalkalibacter</taxon>
    </lineage>
</organism>
<dbReference type="GO" id="GO:0006777">
    <property type="term" value="P:Mo-molybdopterin cofactor biosynthetic process"/>
    <property type="evidence" value="ECO:0007669"/>
    <property type="project" value="UniProtKB-KW"/>
</dbReference>
<protein>
    <recommendedName>
        <fullName evidence="5">Molybdopterin synthase sulfur carrier subunit</fullName>
    </recommendedName>
    <alternativeName>
        <fullName evidence="11">MPT synthase subunit 1</fullName>
    </alternativeName>
    <alternativeName>
        <fullName evidence="8">Molybdenum cofactor biosynthesis protein D</fullName>
    </alternativeName>
    <alternativeName>
        <fullName evidence="10">Molybdopterin-converting factor small subunit</fullName>
    </alternativeName>
    <alternativeName>
        <fullName evidence="9">Molybdopterin-converting factor subunit 1</fullName>
    </alternativeName>
    <alternativeName>
        <fullName evidence="12">Sulfur carrier protein MoaD</fullName>
    </alternativeName>
</protein>
<keyword evidence="3" id="KW-0501">Molybdenum cofactor biosynthesis</keyword>
<dbReference type="InterPro" id="IPR044672">
    <property type="entry name" value="MOCS2A"/>
</dbReference>
<evidence type="ECO:0000256" key="8">
    <source>
        <dbReference type="ARBA" id="ARBA00075076"/>
    </source>
</evidence>
<evidence type="ECO:0000256" key="6">
    <source>
        <dbReference type="ARBA" id="ARBA00054425"/>
    </source>
</evidence>
<gene>
    <name evidence="13" type="ORF">JCM9140_1722</name>
</gene>
<dbReference type="EMBL" id="BAUT01000013">
    <property type="protein sequence ID" value="GAE25714.1"/>
    <property type="molecule type" value="Genomic_DNA"/>
</dbReference>
<sequence length="77" mass="8430">MIKVLLFAELQDAAGTDQLEVDMVGATINEVKSWLHTQYNLPSLDQTMVAVNESYAEETYVVREGDVIAFIPPVSGG</sequence>
<proteinExistence type="inferred from homology"/>
<reference evidence="13" key="1">
    <citation type="journal article" date="2014" name="Genome Announc.">
        <title>Draft Genome Sequences of Three Alkaliphilic Bacillus Strains, Bacillus wakoensis JCM 9140T, Bacillus akibai JCM 9157T, and Bacillus hemicellulosilyticus JCM 9152T.</title>
        <authorList>
            <person name="Yuki M."/>
            <person name="Oshima K."/>
            <person name="Suda W."/>
            <person name="Oshida Y."/>
            <person name="Kitamura K."/>
            <person name="Iida T."/>
            <person name="Hattori M."/>
            <person name="Ohkuma M."/>
        </authorList>
    </citation>
    <scope>NUCLEOTIDE SEQUENCE [LARGE SCALE GENOMIC DNA]</scope>
    <source>
        <strain evidence="13">JCM 9140</strain>
    </source>
</reference>
<evidence type="ECO:0000313" key="13">
    <source>
        <dbReference type="EMBL" id="GAE25714.1"/>
    </source>
</evidence>
<evidence type="ECO:0000256" key="3">
    <source>
        <dbReference type="ARBA" id="ARBA00023150"/>
    </source>
</evidence>
<dbReference type="GO" id="GO:0000166">
    <property type="term" value="F:nucleotide binding"/>
    <property type="evidence" value="ECO:0007669"/>
    <property type="project" value="UniProtKB-KW"/>
</dbReference>
<dbReference type="RefSeq" id="WP_034744521.1">
    <property type="nucleotide sequence ID" value="NZ_BAUT01000013.1"/>
</dbReference>
<dbReference type="Proteomes" id="UP000018890">
    <property type="component" value="Unassembled WGS sequence"/>
</dbReference>
<name>W4Q2W8_9BACI</name>
<keyword evidence="14" id="KW-1185">Reference proteome</keyword>
<dbReference type="PANTHER" id="PTHR33359">
    <property type="entry name" value="MOLYBDOPTERIN SYNTHASE SULFUR CARRIER SUBUNIT"/>
    <property type="match status" value="1"/>
</dbReference>
<evidence type="ECO:0000256" key="1">
    <source>
        <dbReference type="ARBA" id="ARBA00005046"/>
    </source>
</evidence>
<comment type="similarity">
    <text evidence="4">Belongs to the MoaD family.</text>
</comment>
<dbReference type="PANTHER" id="PTHR33359:SF1">
    <property type="entry name" value="MOLYBDOPTERIN SYNTHASE SULFUR CARRIER SUBUNIT"/>
    <property type="match status" value="1"/>
</dbReference>
<evidence type="ECO:0000256" key="11">
    <source>
        <dbReference type="ARBA" id="ARBA00078020"/>
    </source>
</evidence>
<dbReference type="Gene3D" id="3.10.20.30">
    <property type="match status" value="1"/>
</dbReference>
<dbReference type="AlphaFoldDB" id="W4Q2W8"/>
<dbReference type="SUPFAM" id="SSF54285">
    <property type="entry name" value="MoaD/ThiS"/>
    <property type="match status" value="1"/>
</dbReference>
<accession>W4Q2W8</accession>
<evidence type="ECO:0000256" key="2">
    <source>
        <dbReference type="ARBA" id="ARBA00022741"/>
    </source>
</evidence>
<keyword evidence="2" id="KW-0547">Nucleotide-binding</keyword>
<dbReference type="Pfam" id="PF02597">
    <property type="entry name" value="ThiS"/>
    <property type="match status" value="1"/>
</dbReference>
<dbReference type="NCBIfam" id="TIGR01682">
    <property type="entry name" value="moaD"/>
    <property type="match status" value="1"/>
</dbReference>
<dbReference type="STRING" id="1236970.JCM9140_1722"/>
<comment type="subunit">
    <text evidence="7">Heterotetramer of 2 MoaD subunits and 2 MoaE subunits. Forms a stable heterotetrameric complex of 2 MoaD and 2 MoeB during adenylation of MoaD by MoeB. During catalysis MoaD shuttles between the two heterotetrameric complexes.</text>
</comment>
<dbReference type="FunFam" id="3.10.20.30:FF:000010">
    <property type="entry name" value="Molybdopterin synthase sulfur carrier subunit"/>
    <property type="match status" value="1"/>
</dbReference>
<comment type="pathway">
    <text evidence="1">Cofactor biosynthesis; molybdopterin biosynthesis.</text>
</comment>
<evidence type="ECO:0000313" key="14">
    <source>
        <dbReference type="Proteomes" id="UP000018890"/>
    </source>
</evidence>
<comment type="caution">
    <text evidence="13">The sequence shown here is derived from an EMBL/GenBank/DDBJ whole genome shotgun (WGS) entry which is preliminary data.</text>
</comment>
<evidence type="ECO:0000256" key="10">
    <source>
        <dbReference type="ARBA" id="ARBA00077809"/>
    </source>
</evidence>
<dbReference type="CDD" id="cd00754">
    <property type="entry name" value="Ubl_MoaD"/>
    <property type="match status" value="1"/>
</dbReference>
<dbReference type="UniPathway" id="UPA00344"/>
<dbReference type="InterPro" id="IPR003749">
    <property type="entry name" value="ThiS/MoaD-like"/>
</dbReference>
<evidence type="ECO:0000256" key="7">
    <source>
        <dbReference type="ARBA" id="ARBA00063099"/>
    </source>
</evidence>
<evidence type="ECO:0000256" key="5">
    <source>
        <dbReference type="ARBA" id="ARBA00024247"/>
    </source>
</evidence>